<evidence type="ECO:0000313" key="2">
    <source>
        <dbReference type="Proteomes" id="UP000283530"/>
    </source>
</evidence>
<evidence type="ECO:0000313" key="1">
    <source>
        <dbReference type="EMBL" id="RWR84962.1"/>
    </source>
</evidence>
<gene>
    <name evidence="1" type="ORF">CKAN_01380100</name>
</gene>
<proteinExistence type="predicted"/>
<dbReference type="OrthoDB" id="844at2759"/>
<organism evidence="1 2">
    <name type="scientific">Cinnamomum micranthum f. kanehirae</name>
    <dbReference type="NCBI Taxonomy" id="337451"/>
    <lineage>
        <taxon>Eukaryota</taxon>
        <taxon>Viridiplantae</taxon>
        <taxon>Streptophyta</taxon>
        <taxon>Embryophyta</taxon>
        <taxon>Tracheophyta</taxon>
        <taxon>Spermatophyta</taxon>
        <taxon>Magnoliopsida</taxon>
        <taxon>Magnoliidae</taxon>
        <taxon>Laurales</taxon>
        <taxon>Lauraceae</taxon>
        <taxon>Cinnamomum</taxon>
    </lineage>
</organism>
<protein>
    <submittedName>
        <fullName evidence="1">DNA replication licensing factor MCM2</fullName>
    </submittedName>
</protein>
<comment type="caution">
    <text evidence="1">The sequence shown here is derived from an EMBL/GenBank/DDBJ whole genome shotgun (WGS) entry which is preliminary data.</text>
</comment>
<sequence length="97" mass="11203">MLVKFPRWKKMTLLNDLVDRACIGEEIEVTRIYTNNLDSSLNMKIGSPVFSPVFEANYDLSSAYKLSEEDMAEIKKLAEDNRIDKRLSCVLNQICRL</sequence>
<dbReference type="STRING" id="337451.A0A443P2M0"/>
<accession>A0A443P2M0</accession>
<dbReference type="EMBL" id="QPKB01000005">
    <property type="protein sequence ID" value="RWR84962.1"/>
    <property type="molecule type" value="Genomic_DNA"/>
</dbReference>
<name>A0A443P2M0_9MAGN</name>
<dbReference type="AlphaFoldDB" id="A0A443P2M0"/>
<keyword evidence="2" id="KW-1185">Reference proteome</keyword>
<reference evidence="1 2" key="1">
    <citation type="journal article" date="2019" name="Nat. Plants">
        <title>Stout camphor tree genome fills gaps in understanding of flowering plant genome evolution.</title>
        <authorList>
            <person name="Chaw S.M."/>
            <person name="Liu Y.C."/>
            <person name="Wu Y.W."/>
            <person name="Wang H.Y."/>
            <person name="Lin C.I."/>
            <person name="Wu C.S."/>
            <person name="Ke H.M."/>
            <person name="Chang L.Y."/>
            <person name="Hsu C.Y."/>
            <person name="Yang H.T."/>
            <person name="Sudianto E."/>
            <person name="Hsu M.H."/>
            <person name="Wu K.P."/>
            <person name="Wang L.N."/>
            <person name="Leebens-Mack J.H."/>
            <person name="Tsai I.J."/>
        </authorList>
    </citation>
    <scope>NUCLEOTIDE SEQUENCE [LARGE SCALE GENOMIC DNA]</scope>
    <source>
        <strain evidence="2">cv. Chaw 1501</strain>
        <tissue evidence="1">Young leaves</tissue>
    </source>
</reference>
<dbReference type="Proteomes" id="UP000283530">
    <property type="component" value="Unassembled WGS sequence"/>
</dbReference>